<evidence type="ECO:0000313" key="2">
    <source>
        <dbReference type="Proteomes" id="UP000828390"/>
    </source>
</evidence>
<proteinExistence type="predicted"/>
<dbReference type="AlphaFoldDB" id="A0A9D4RW85"/>
<evidence type="ECO:0000313" key="1">
    <source>
        <dbReference type="EMBL" id="KAH3881173.1"/>
    </source>
</evidence>
<protein>
    <submittedName>
        <fullName evidence="1">Uncharacterized protein</fullName>
    </submittedName>
</protein>
<dbReference type="Proteomes" id="UP000828390">
    <property type="component" value="Unassembled WGS sequence"/>
</dbReference>
<reference evidence="1" key="2">
    <citation type="submission" date="2020-11" db="EMBL/GenBank/DDBJ databases">
        <authorList>
            <person name="McCartney M.A."/>
            <person name="Auch B."/>
            <person name="Kono T."/>
            <person name="Mallez S."/>
            <person name="Becker A."/>
            <person name="Gohl D.M."/>
            <person name="Silverstein K.A.T."/>
            <person name="Koren S."/>
            <person name="Bechman K.B."/>
            <person name="Herman A."/>
            <person name="Abrahante J.E."/>
            <person name="Garbe J."/>
        </authorList>
    </citation>
    <scope>NUCLEOTIDE SEQUENCE</scope>
    <source>
        <strain evidence="1">Duluth1</strain>
        <tissue evidence="1">Whole animal</tissue>
    </source>
</reference>
<sequence>MKCCYSAIYHCVEQHPGDDGGIIRKLVFKGLGVMDNCSSITLGDAYQLMPHLIRCDNQAL</sequence>
<accession>A0A9D4RW85</accession>
<gene>
    <name evidence="1" type="ORF">DPMN_005096</name>
</gene>
<organism evidence="1 2">
    <name type="scientific">Dreissena polymorpha</name>
    <name type="common">Zebra mussel</name>
    <name type="synonym">Mytilus polymorpha</name>
    <dbReference type="NCBI Taxonomy" id="45954"/>
    <lineage>
        <taxon>Eukaryota</taxon>
        <taxon>Metazoa</taxon>
        <taxon>Spiralia</taxon>
        <taxon>Lophotrochozoa</taxon>
        <taxon>Mollusca</taxon>
        <taxon>Bivalvia</taxon>
        <taxon>Autobranchia</taxon>
        <taxon>Heteroconchia</taxon>
        <taxon>Euheterodonta</taxon>
        <taxon>Imparidentia</taxon>
        <taxon>Neoheterodontei</taxon>
        <taxon>Myida</taxon>
        <taxon>Dreissenoidea</taxon>
        <taxon>Dreissenidae</taxon>
        <taxon>Dreissena</taxon>
    </lineage>
</organism>
<name>A0A9D4RW85_DREPO</name>
<keyword evidence="2" id="KW-1185">Reference proteome</keyword>
<dbReference type="EMBL" id="JAIWYP010000001">
    <property type="protein sequence ID" value="KAH3881173.1"/>
    <property type="molecule type" value="Genomic_DNA"/>
</dbReference>
<comment type="caution">
    <text evidence="1">The sequence shown here is derived from an EMBL/GenBank/DDBJ whole genome shotgun (WGS) entry which is preliminary data.</text>
</comment>
<reference evidence="1" key="1">
    <citation type="journal article" date="2019" name="bioRxiv">
        <title>The Genome of the Zebra Mussel, Dreissena polymorpha: A Resource for Invasive Species Research.</title>
        <authorList>
            <person name="McCartney M.A."/>
            <person name="Auch B."/>
            <person name="Kono T."/>
            <person name="Mallez S."/>
            <person name="Zhang Y."/>
            <person name="Obille A."/>
            <person name="Becker A."/>
            <person name="Abrahante J.E."/>
            <person name="Garbe J."/>
            <person name="Badalamenti J.P."/>
            <person name="Herman A."/>
            <person name="Mangelson H."/>
            <person name="Liachko I."/>
            <person name="Sullivan S."/>
            <person name="Sone E.D."/>
            <person name="Koren S."/>
            <person name="Silverstein K.A.T."/>
            <person name="Beckman K.B."/>
            <person name="Gohl D.M."/>
        </authorList>
    </citation>
    <scope>NUCLEOTIDE SEQUENCE</scope>
    <source>
        <strain evidence="1">Duluth1</strain>
        <tissue evidence="1">Whole animal</tissue>
    </source>
</reference>